<gene>
    <name evidence="3 5" type="ORF">P152DRAFT_475865</name>
</gene>
<evidence type="ECO:0000256" key="1">
    <source>
        <dbReference type="SAM" id="Coils"/>
    </source>
</evidence>
<feature type="compositionally biased region" description="Low complexity" evidence="2">
    <location>
        <begin position="825"/>
        <end position="834"/>
    </location>
</feature>
<feature type="coiled-coil region" evidence="1">
    <location>
        <begin position="316"/>
        <end position="403"/>
    </location>
</feature>
<feature type="region of interest" description="Disordered" evidence="2">
    <location>
        <begin position="1"/>
        <end position="107"/>
    </location>
</feature>
<feature type="region of interest" description="Disordered" evidence="2">
    <location>
        <begin position="521"/>
        <end position="544"/>
    </location>
</feature>
<feature type="coiled-coil region" evidence="1">
    <location>
        <begin position="570"/>
        <end position="604"/>
    </location>
</feature>
<reference evidence="3 5" key="1">
    <citation type="submission" date="2020-01" db="EMBL/GenBank/DDBJ databases">
        <authorList>
            <consortium name="DOE Joint Genome Institute"/>
            <person name="Haridas S."/>
            <person name="Albert R."/>
            <person name="Binder M."/>
            <person name="Bloem J."/>
            <person name="Labutti K."/>
            <person name="Salamov A."/>
            <person name="Andreopoulos B."/>
            <person name="Baker S.E."/>
            <person name="Barry K."/>
            <person name="Bills G."/>
            <person name="Bluhm B.H."/>
            <person name="Cannon C."/>
            <person name="Castanera R."/>
            <person name="Culley D.E."/>
            <person name="Daum C."/>
            <person name="Ezra D."/>
            <person name="Gonzalez J.B."/>
            <person name="Henrissat B."/>
            <person name="Kuo A."/>
            <person name="Liang C."/>
            <person name="Lipzen A."/>
            <person name="Lutzoni F."/>
            <person name="Magnuson J."/>
            <person name="Mondo S."/>
            <person name="Nolan M."/>
            <person name="Ohm R."/>
            <person name="Pangilinan J."/>
            <person name="Park H.-J."/>
            <person name="Ramirez L."/>
            <person name="Alfaro M."/>
            <person name="Sun H."/>
            <person name="Tritt A."/>
            <person name="Yoshinaga Y."/>
            <person name="Zwiers L.-H."/>
            <person name="Turgeon B.G."/>
            <person name="Goodwin S.B."/>
            <person name="Spatafora J.W."/>
            <person name="Crous P.W."/>
            <person name="Grigoriev I.V."/>
        </authorList>
    </citation>
    <scope>NUCLEOTIDE SEQUENCE</scope>
    <source>
        <strain evidence="3 5">CBS 781.70</strain>
    </source>
</reference>
<dbReference type="Proteomes" id="UP000504638">
    <property type="component" value="Unplaced"/>
</dbReference>
<evidence type="ECO:0000313" key="3">
    <source>
        <dbReference type="EMBL" id="KAF1810309.1"/>
    </source>
</evidence>
<dbReference type="Gene3D" id="1.10.287.1490">
    <property type="match status" value="1"/>
</dbReference>
<feature type="region of interest" description="Disordered" evidence="2">
    <location>
        <begin position="815"/>
        <end position="871"/>
    </location>
</feature>
<keyword evidence="1" id="KW-0175">Coiled coil</keyword>
<feature type="compositionally biased region" description="Basic and acidic residues" evidence="2">
    <location>
        <begin position="64"/>
        <end position="81"/>
    </location>
</feature>
<reference evidence="5" key="3">
    <citation type="submission" date="2025-04" db="UniProtKB">
        <authorList>
            <consortium name="RefSeq"/>
        </authorList>
    </citation>
    <scope>IDENTIFICATION</scope>
    <source>
        <strain evidence="5">CBS 781.70</strain>
    </source>
</reference>
<accession>A0A6G1FXG2</accession>
<dbReference type="RefSeq" id="XP_033531940.1">
    <property type="nucleotide sequence ID" value="XM_033681447.1"/>
</dbReference>
<name>A0A6G1FXG2_9PEZI</name>
<feature type="compositionally biased region" description="Low complexity" evidence="2">
    <location>
        <begin position="666"/>
        <end position="686"/>
    </location>
</feature>
<dbReference type="AlphaFoldDB" id="A0A6G1FXG2"/>
<feature type="region of interest" description="Disordered" evidence="2">
    <location>
        <begin position="662"/>
        <end position="686"/>
    </location>
</feature>
<evidence type="ECO:0000256" key="2">
    <source>
        <dbReference type="SAM" id="MobiDB-lite"/>
    </source>
</evidence>
<evidence type="ECO:0000313" key="5">
    <source>
        <dbReference type="RefSeq" id="XP_033531940.1"/>
    </source>
</evidence>
<keyword evidence="4" id="KW-1185">Reference proteome</keyword>
<protein>
    <submittedName>
        <fullName evidence="3 5">Uncharacterized protein</fullName>
    </submittedName>
</protein>
<dbReference type="EMBL" id="ML975167">
    <property type="protein sequence ID" value="KAF1810309.1"/>
    <property type="molecule type" value="Genomic_DNA"/>
</dbReference>
<reference evidence="5" key="2">
    <citation type="submission" date="2020-04" db="EMBL/GenBank/DDBJ databases">
        <authorList>
            <consortium name="NCBI Genome Project"/>
        </authorList>
    </citation>
    <scope>NUCLEOTIDE SEQUENCE</scope>
    <source>
        <strain evidence="5">CBS 781.70</strain>
    </source>
</reference>
<feature type="compositionally biased region" description="Polar residues" evidence="2">
    <location>
        <begin position="48"/>
        <end position="61"/>
    </location>
</feature>
<sequence length="871" mass="97032">MVAAAGTPPSKKRPRMEEEGKRTTKKPKPDYNAGGLEHRLPSNPPSMHRTNSGFSLTSASKKQPRVEAEVKKVTEKSKLDDAGGLEPRIPKPPPLDRTNPGFSLTKSPSEAVAADRLAHKNIAEMVKQQQKRTLGAEVLPYNEYFRVEDAELKKLRNGQRQISAQFKEHSHELFEHGQQFVPILKEFVQGTVCDKESILLIVLEIVRDEESMRHLVQEIVRDKESIRPIIQEIVRKTLEKRPNEPTTAVKAENERLINLVGSLQADLAQMNEQLGGIVTVVGRKKAETDILSKRVQEMDRLTKDMQGERSAMGRQLRDLEDKLGHTKAEYSILSQRANDMDEKLNTSRAEQISLAESGRQMNATLTRRVNDMEQELETARAENAKLTQENATLTKKFGDLETDTAERFEAFMRKWELQQATFDTAAQSRSSPLTKHYFAVEESRHAHPALQVAVQKLENDVAAQALESEVKALTVASESLNSRVEAVEEGLQEAKLTTTAINQKVDTVTTKVVSSDAALLPAVPESSKQESPAPPQSGNTGAVDPIQLLILKGTVKDEIDKSSTFTARQLDKLERLMDDHDKNSRATEKRLDKLERSVEDLEKRPVQISRHGSPAQQMQVLGSNAPPQGLFAANGVPTMARSSPMATAEQGYFLTQGGMQQRLQSQPGMVPHQPGQQPQMQQPQMQQPQMQQPQMQQPPLVGHREFITFVDKVNAKLEQSTKCINDLNEFSRTIGPRMEAVEHTQAQTSNTGNALATRVKSLEDTVVVLHHTTDQHEKRLQHTNTENIVNAVTAGVHDNIAQNFEVWWKKGIEARARSPDRRSQVSHSPQGSSSRFAPGGPTLKVKGQANGFNGRHDGTNGRQDDRQSSTD</sequence>
<feature type="coiled-coil region" evidence="1">
    <location>
        <begin position="463"/>
        <end position="497"/>
    </location>
</feature>
<proteinExistence type="predicted"/>
<evidence type="ECO:0000313" key="4">
    <source>
        <dbReference type="Proteomes" id="UP000504638"/>
    </source>
</evidence>
<organism evidence="3">
    <name type="scientific">Eremomyces bilateralis CBS 781.70</name>
    <dbReference type="NCBI Taxonomy" id="1392243"/>
    <lineage>
        <taxon>Eukaryota</taxon>
        <taxon>Fungi</taxon>
        <taxon>Dikarya</taxon>
        <taxon>Ascomycota</taxon>
        <taxon>Pezizomycotina</taxon>
        <taxon>Dothideomycetes</taxon>
        <taxon>Dothideomycetes incertae sedis</taxon>
        <taxon>Eremomycetales</taxon>
        <taxon>Eremomycetaceae</taxon>
        <taxon>Eremomyces</taxon>
    </lineage>
</organism>
<dbReference type="GeneID" id="54422017"/>
<feature type="compositionally biased region" description="Basic and acidic residues" evidence="2">
    <location>
        <begin position="854"/>
        <end position="871"/>
    </location>
</feature>